<evidence type="ECO:0000313" key="2">
    <source>
        <dbReference type="Proteomes" id="UP000015106"/>
    </source>
</evidence>
<keyword evidence="2" id="KW-1185">Reference proteome</keyword>
<dbReference type="Proteomes" id="UP000015106">
    <property type="component" value="Chromosome 1"/>
</dbReference>
<dbReference type="AlphaFoldDB" id="A0A8R7JVR1"/>
<protein>
    <submittedName>
        <fullName evidence="1">Uncharacterized protein</fullName>
    </submittedName>
</protein>
<dbReference type="EnsemblPlants" id="TuG1812G0100000343.01.T02">
    <property type="protein sequence ID" value="TuG1812G0100000343.01.T02"/>
    <property type="gene ID" value="TuG1812G0100000343.01"/>
</dbReference>
<organism evidence="1 2">
    <name type="scientific">Triticum urartu</name>
    <name type="common">Red wild einkorn</name>
    <name type="synonym">Crithodium urartu</name>
    <dbReference type="NCBI Taxonomy" id="4572"/>
    <lineage>
        <taxon>Eukaryota</taxon>
        <taxon>Viridiplantae</taxon>
        <taxon>Streptophyta</taxon>
        <taxon>Embryophyta</taxon>
        <taxon>Tracheophyta</taxon>
        <taxon>Spermatophyta</taxon>
        <taxon>Magnoliopsida</taxon>
        <taxon>Liliopsida</taxon>
        <taxon>Poales</taxon>
        <taxon>Poaceae</taxon>
        <taxon>BOP clade</taxon>
        <taxon>Pooideae</taxon>
        <taxon>Triticodae</taxon>
        <taxon>Triticeae</taxon>
        <taxon>Triticinae</taxon>
        <taxon>Triticum</taxon>
    </lineage>
</organism>
<reference evidence="1" key="2">
    <citation type="submission" date="2018-03" db="EMBL/GenBank/DDBJ databases">
        <title>The Triticum urartu genome reveals the dynamic nature of wheat genome evolution.</title>
        <authorList>
            <person name="Ling H."/>
            <person name="Ma B."/>
            <person name="Shi X."/>
            <person name="Liu H."/>
            <person name="Dong L."/>
            <person name="Sun H."/>
            <person name="Cao Y."/>
            <person name="Gao Q."/>
            <person name="Zheng S."/>
            <person name="Li Y."/>
            <person name="Yu Y."/>
            <person name="Du H."/>
            <person name="Qi M."/>
            <person name="Li Y."/>
            <person name="Yu H."/>
            <person name="Cui Y."/>
            <person name="Wang N."/>
            <person name="Chen C."/>
            <person name="Wu H."/>
            <person name="Zhao Y."/>
            <person name="Zhang J."/>
            <person name="Li Y."/>
            <person name="Zhou W."/>
            <person name="Zhang B."/>
            <person name="Hu W."/>
            <person name="Eijk M."/>
            <person name="Tang J."/>
            <person name="Witsenboer H."/>
            <person name="Zhao S."/>
            <person name="Li Z."/>
            <person name="Zhang A."/>
            <person name="Wang D."/>
            <person name="Liang C."/>
        </authorList>
    </citation>
    <scope>NUCLEOTIDE SEQUENCE [LARGE SCALE GENOMIC DNA]</scope>
    <source>
        <strain evidence="1">cv. G1812</strain>
    </source>
</reference>
<name>A0A8R7JVR1_TRIUA</name>
<accession>A0A8R7JVR1</accession>
<proteinExistence type="predicted"/>
<sequence>MSRPSTVLTSISCIVSITTTGQLLLLAGAGRCREDAITHARSDGMVAEEGRLLGSRALAAISTRGHTNKTVICREGSPDIMTNESKLFFLDENDSYHLMRFSNTSISSNFICRSAGGAFENLISYSSFIVSEVSTGLPRSVLNCFIDDNLEKAPLTLTKDVFLCWKDEDTLEIDMGW</sequence>
<dbReference type="Gramene" id="TuG1812G0100000343.01.T02">
    <property type="protein sequence ID" value="TuG1812G0100000343.01.T02"/>
    <property type="gene ID" value="TuG1812G0100000343.01"/>
</dbReference>
<reference evidence="1" key="3">
    <citation type="submission" date="2022-06" db="UniProtKB">
        <authorList>
            <consortium name="EnsemblPlants"/>
        </authorList>
    </citation>
    <scope>IDENTIFICATION</scope>
</reference>
<reference evidence="2" key="1">
    <citation type="journal article" date="2013" name="Nature">
        <title>Draft genome of the wheat A-genome progenitor Triticum urartu.</title>
        <authorList>
            <person name="Ling H.Q."/>
            <person name="Zhao S."/>
            <person name="Liu D."/>
            <person name="Wang J."/>
            <person name="Sun H."/>
            <person name="Zhang C."/>
            <person name="Fan H."/>
            <person name="Li D."/>
            <person name="Dong L."/>
            <person name="Tao Y."/>
            <person name="Gao C."/>
            <person name="Wu H."/>
            <person name="Li Y."/>
            <person name="Cui Y."/>
            <person name="Guo X."/>
            <person name="Zheng S."/>
            <person name="Wang B."/>
            <person name="Yu K."/>
            <person name="Liang Q."/>
            <person name="Yang W."/>
            <person name="Lou X."/>
            <person name="Chen J."/>
            <person name="Feng M."/>
            <person name="Jian J."/>
            <person name="Zhang X."/>
            <person name="Luo G."/>
            <person name="Jiang Y."/>
            <person name="Liu J."/>
            <person name="Wang Z."/>
            <person name="Sha Y."/>
            <person name="Zhang B."/>
            <person name="Wu H."/>
            <person name="Tang D."/>
            <person name="Shen Q."/>
            <person name="Xue P."/>
            <person name="Zou S."/>
            <person name="Wang X."/>
            <person name="Liu X."/>
            <person name="Wang F."/>
            <person name="Yang Y."/>
            <person name="An X."/>
            <person name="Dong Z."/>
            <person name="Zhang K."/>
            <person name="Zhang X."/>
            <person name="Luo M.C."/>
            <person name="Dvorak J."/>
            <person name="Tong Y."/>
            <person name="Wang J."/>
            <person name="Yang H."/>
            <person name="Li Z."/>
            <person name="Wang D."/>
            <person name="Zhang A."/>
            <person name="Wang J."/>
        </authorList>
    </citation>
    <scope>NUCLEOTIDE SEQUENCE</scope>
    <source>
        <strain evidence="2">cv. G1812</strain>
    </source>
</reference>
<evidence type="ECO:0000313" key="1">
    <source>
        <dbReference type="EnsemblPlants" id="TuG1812G0100000343.01.T02"/>
    </source>
</evidence>